<evidence type="ECO:0000313" key="1">
    <source>
        <dbReference type="EMBL" id="MEI4804547.1"/>
    </source>
</evidence>
<name>A0ABU8FPD4_9BACI</name>
<protein>
    <submittedName>
        <fullName evidence="1">Uncharacterized protein</fullName>
    </submittedName>
</protein>
<dbReference type="Proteomes" id="UP001372526">
    <property type="component" value="Unassembled WGS sequence"/>
</dbReference>
<dbReference type="EMBL" id="JBAWSX010000035">
    <property type="protein sequence ID" value="MEI4804547.1"/>
    <property type="molecule type" value="Genomic_DNA"/>
</dbReference>
<gene>
    <name evidence="1" type="ORF">WAZ07_25965</name>
</gene>
<dbReference type="RefSeq" id="WP_280141418.1">
    <property type="nucleotide sequence ID" value="NZ_JBAWSX010000035.1"/>
</dbReference>
<comment type="caution">
    <text evidence="1">The sequence shown here is derived from an EMBL/GenBank/DDBJ whole genome shotgun (WGS) entry which is preliminary data.</text>
</comment>
<proteinExistence type="predicted"/>
<accession>A0ABU8FPD4</accession>
<organism evidence="1 2">
    <name type="scientific">Bacillus bruguierae</name>
    <dbReference type="NCBI Taxonomy" id="3127667"/>
    <lineage>
        <taxon>Bacteria</taxon>
        <taxon>Bacillati</taxon>
        <taxon>Bacillota</taxon>
        <taxon>Bacilli</taxon>
        <taxon>Bacillales</taxon>
        <taxon>Bacillaceae</taxon>
        <taxon>Bacillus</taxon>
    </lineage>
</organism>
<evidence type="ECO:0000313" key="2">
    <source>
        <dbReference type="Proteomes" id="UP001372526"/>
    </source>
</evidence>
<sequence>MKTHELIIEIQESYDNNPIQDAQVFILFSFLLLVFKFLKPTN</sequence>
<keyword evidence="2" id="KW-1185">Reference proteome</keyword>
<reference evidence="1 2" key="1">
    <citation type="submission" date="2024-01" db="EMBL/GenBank/DDBJ databases">
        <title>Seven novel Bacillus-like species.</title>
        <authorList>
            <person name="Liu G."/>
        </authorList>
    </citation>
    <scope>NUCLEOTIDE SEQUENCE [LARGE SCALE GENOMIC DNA]</scope>
    <source>
        <strain evidence="1 2">FJAT-51639</strain>
    </source>
</reference>